<dbReference type="Pfam" id="PF20737">
    <property type="entry name" value="Glyco_hydro127C"/>
    <property type="match status" value="1"/>
</dbReference>
<dbReference type="OrthoDB" id="9757939at2"/>
<protein>
    <submittedName>
        <fullName evidence="4">Glycoside hydrolase family 127 protein</fullName>
    </submittedName>
</protein>
<dbReference type="InterPro" id="IPR008928">
    <property type="entry name" value="6-hairpin_glycosidase_sf"/>
</dbReference>
<dbReference type="GO" id="GO:0016787">
    <property type="term" value="F:hydrolase activity"/>
    <property type="evidence" value="ECO:0007669"/>
    <property type="project" value="UniProtKB-KW"/>
</dbReference>
<dbReference type="SUPFAM" id="SSF48208">
    <property type="entry name" value="Six-hairpin glycosidases"/>
    <property type="match status" value="1"/>
</dbReference>
<dbReference type="GO" id="GO:0005975">
    <property type="term" value="P:carbohydrate metabolic process"/>
    <property type="evidence" value="ECO:0007669"/>
    <property type="project" value="InterPro"/>
</dbReference>
<dbReference type="PANTHER" id="PTHR43465">
    <property type="entry name" value="DUF1680 DOMAIN PROTEIN (AFU_ORTHOLOGUE AFUA_1G08910)"/>
    <property type="match status" value="1"/>
</dbReference>
<accession>A0A371JDQ7</accession>
<gene>
    <name evidence="4" type="ORF">CG710_012500</name>
</gene>
<evidence type="ECO:0000259" key="1">
    <source>
        <dbReference type="Pfam" id="PF07944"/>
    </source>
</evidence>
<dbReference type="AlphaFoldDB" id="A0A371JDQ7"/>
<keyword evidence="4" id="KW-0378">Hydrolase</keyword>
<comment type="caution">
    <text evidence="4">The sequence shown here is derived from an EMBL/GenBank/DDBJ whole genome shotgun (WGS) entry which is preliminary data.</text>
</comment>
<proteinExistence type="predicted"/>
<reference evidence="4 5" key="1">
    <citation type="journal article" date="2017" name="Genome Announc.">
        <title>Draft Genome Sequence of a Sporulating and Motile Strain of Lachnotalea glycerini Isolated from Water in Quebec City, Canada.</title>
        <authorList>
            <person name="Maheux A.F."/>
            <person name="Boudreau D.K."/>
            <person name="Berube E."/>
            <person name="Boissinot M."/>
            <person name="Raymond F."/>
            <person name="Brodeur S."/>
            <person name="Corbeil J."/>
            <person name="Isabel S."/>
            <person name="Omar R.F."/>
            <person name="Bergeron M.G."/>
        </authorList>
    </citation>
    <scope>NUCLEOTIDE SEQUENCE [LARGE SCALE GENOMIC DNA]</scope>
    <source>
        <strain evidence="4 5">CCRI-19302</strain>
    </source>
</reference>
<feature type="domain" description="Non-reducing end beta-L-arabinofuranosidase-like GH127 catalytic" evidence="1">
    <location>
        <begin position="9"/>
        <end position="422"/>
    </location>
</feature>
<feature type="domain" description="Non-reducing end beta-L-arabinofuranosidase-like GH127 middle" evidence="2">
    <location>
        <begin position="432"/>
        <end position="527"/>
    </location>
</feature>
<sequence length="639" mass="73093">MEDRMKNFTLDDSLLGRYERLIKEVVIPYQEKVLKDEIPDTDKSHAIENFRLAAQMLENGVCEEEFYGMVFQDSDVAKWLEAAAYSLYHYPDKKLEKRCDEVIELIGRAQHKDGYLNTYFTVKEPDKRWSNLEEAHELYCAGHMIEAAVAYAECTGKTKLLLIMCRMADHIYKLFIEEERKGYPGHPEIELALMRLYSYCKNEKYKKLALYFIDARGVDQDYFIKEAKKRKWSVWGGNGNSDKEYFQCQMPVREQKKAVGHAVRAVYLYTGMAAVAASTGDEKLKNACKVLWDNIVQCRMYVTGAIGSAYEGEAFTKDYHLPNDTAYAETCASIGLIFFAKKMLSLEIDSKYSNVMERALYNCVLAGMQLDGKQFFYVNPLEVIPGISGDAVSQRHVKPIRPKWFACACCPPNAARLLSSIGNYAWSIQENTVYSHLFIGGTLKLDDSIKGELKLVTGYPYDDTVVYLFKPKQQIMKMTLAIRLPDWSFDTRIMLNGRKADYQVKKGYAYIKGEFTKEDELKLCFDMSVRRIYSSNRVSANNGKVAFLKGPIIYCAEGADNEEDILSLSVKKSANAVVLKSDKLGGIDEIVIEGLKSSTIDTLYSFETMKLRSYDIKLIPYYVWGNRGTNQMRVWLPEL</sequence>
<organism evidence="4 5">
    <name type="scientific">Lachnotalea glycerini</name>
    <dbReference type="NCBI Taxonomy" id="1763509"/>
    <lineage>
        <taxon>Bacteria</taxon>
        <taxon>Bacillati</taxon>
        <taxon>Bacillota</taxon>
        <taxon>Clostridia</taxon>
        <taxon>Lachnospirales</taxon>
        <taxon>Lachnospiraceae</taxon>
        <taxon>Lachnotalea</taxon>
    </lineage>
</organism>
<dbReference type="Proteomes" id="UP000216411">
    <property type="component" value="Unassembled WGS sequence"/>
</dbReference>
<dbReference type="InterPro" id="IPR049049">
    <property type="entry name" value="Beta-AFase-like_GH127_C"/>
</dbReference>
<feature type="domain" description="Non-reducing end beta-L-arabinofuranosidase-like GH127 C-terminal" evidence="3">
    <location>
        <begin position="529"/>
        <end position="637"/>
    </location>
</feature>
<dbReference type="PANTHER" id="PTHR43465:SF2">
    <property type="entry name" value="DUF1680 DOMAIN PROTEIN (AFU_ORTHOLOGUE AFUA_1G08910)"/>
    <property type="match status" value="1"/>
</dbReference>
<evidence type="ECO:0000259" key="2">
    <source>
        <dbReference type="Pfam" id="PF20736"/>
    </source>
</evidence>
<dbReference type="Pfam" id="PF07944">
    <property type="entry name" value="Beta-AFase-like_GH127_cat"/>
    <property type="match status" value="1"/>
</dbReference>
<keyword evidence="5" id="KW-1185">Reference proteome</keyword>
<dbReference type="InterPro" id="IPR012878">
    <property type="entry name" value="Beta-AFase-like_GH127_cat"/>
</dbReference>
<name>A0A371JDQ7_9FIRM</name>
<dbReference type="InterPro" id="IPR049046">
    <property type="entry name" value="Beta-AFase-like_GH127_middle"/>
</dbReference>
<evidence type="ECO:0000313" key="5">
    <source>
        <dbReference type="Proteomes" id="UP000216411"/>
    </source>
</evidence>
<dbReference type="EMBL" id="NOKA02000026">
    <property type="protein sequence ID" value="RDY30900.1"/>
    <property type="molecule type" value="Genomic_DNA"/>
</dbReference>
<evidence type="ECO:0000313" key="4">
    <source>
        <dbReference type="EMBL" id="RDY30900.1"/>
    </source>
</evidence>
<dbReference type="InterPro" id="IPR049174">
    <property type="entry name" value="Beta-AFase-like"/>
</dbReference>
<evidence type="ECO:0000259" key="3">
    <source>
        <dbReference type="Pfam" id="PF20737"/>
    </source>
</evidence>
<dbReference type="Pfam" id="PF20736">
    <property type="entry name" value="Glyco_hydro127M"/>
    <property type="match status" value="1"/>
</dbReference>